<keyword evidence="5" id="KW-0997">Cell inner membrane</keyword>
<evidence type="ECO:0000256" key="7">
    <source>
        <dbReference type="ARBA" id="ARBA00022857"/>
    </source>
</evidence>
<feature type="transmembrane region" description="Helical" evidence="13">
    <location>
        <begin position="12"/>
        <end position="30"/>
    </location>
</feature>
<keyword evidence="10" id="KW-0520">NAD</keyword>
<evidence type="ECO:0000256" key="5">
    <source>
        <dbReference type="ARBA" id="ARBA00022519"/>
    </source>
</evidence>
<evidence type="ECO:0000256" key="2">
    <source>
        <dbReference type="ARBA" id="ARBA00004429"/>
    </source>
</evidence>
<keyword evidence="6 13" id="KW-0812">Transmembrane</keyword>
<comment type="function">
    <text evidence="1">The transhydrogenation between NADH and NADP is coupled to respiration and ATP hydrolysis and functions as a proton pump across the membrane.</text>
</comment>
<dbReference type="EMBL" id="JAGTXB010000002">
    <property type="protein sequence ID" value="MBS0026912.1"/>
    <property type="molecule type" value="Genomic_DNA"/>
</dbReference>
<keyword evidence="11 13" id="KW-0472">Membrane</keyword>
<name>A0ABS5IX26_9BACT</name>
<evidence type="ECO:0000256" key="11">
    <source>
        <dbReference type="ARBA" id="ARBA00023136"/>
    </source>
</evidence>
<comment type="catalytic activity">
    <reaction evidence="12">
        <text>NAD(+) + NADPH + H(+)(in) = NADH + NADP(+) + H(+)(out)</text>
        <dbReference type="Rhea" id="RHEA:47992"/>
        <dbReference type="ChEBI" id="CHEBI:15378"/>
        <dbReference type="ChEBI" id="CHEBI:57540"/>
        <dbReference type="ChEBI" id="CHEBI:57783"/>
        <dbReference type="ChEBI" id="CHEBI:57945"/>
        <dbReference type="ChEBI" id="CHEBI:58349"/>
        <dbReference type="EC" id="7.1.1.1"/>
    </reaction>
</comment>
<evidence type="ECO:0000256" key="12">
    <source>
        <dbReference type="ARBA" id="ARBA00048202"/>
    </source>
</evidence>
<dbReference type="RefSeq" id="WP_211972006.1">
    <property type="nucleotide sequence ID" value="NZ_CBFHAM010000113.1"/>
</dbReference>
<evidence type="ECO:0000256" key="9">
    <source>
        <dbReference type="ARBA" id="ARBA00022989"/>
    </source>
</evidence>
<protein>
    <recommendedName>
        <fullName evidence="3">proton-translocating NAD(P)(+) transhydrogenase</fullName>
        <ecNumber evidence="3">7.1.1.1</ecNumber>
    </recommendedName>
</protein>
<keyword evidence="16" id="KW-1185">Reference proteome</keyword>
<evidence type="ECO:0000256" key="3">
    <source>
        <dbReference type="ARBA" id="ARBA00012943"/>
    </source>
</evidence>
<keyword evidence="4" id="KW-1003">Cell membrane</keyword>
<evidence type="ECO:0000313" key="16">
    <source>
        <dbReference type="Proteomes" id="UP000676386"/>
    </source>
</evidence>
<feature type="transmembrane region" description="Helical" evidence="13">
    <location>
        <begin position="67"/>
        <end position="91"/>
    </location>
</feature>
<gene>
    <name evidence="15" type="ORF">KE626_06290</name>
</gene>
<evidence type="ECO:0000256" key="10">
    <source>
        <dbReference type="ARBA" id="ARBA00023027"/>
    </source>
</evidence>
<feature type="transmembrane region" description="Helical" evidence="13">
    <location>
        <begin position="42"/>
        <end position="61"/>
    </location>
</feature>
<keyword evidence="7" id="KW-0521">NADP</keyword>
<sequence length="104" mass="11332">MEYILTFLHQHIDLIYIVILSVFLGVEVISRVPSVLHTPLMSGANAIHGVVIIGAIIVMGKAEPDNYLALIVGFLAVILGTINVVGGFVVTDRMLEMFKGKKKK</sequence>
<proteinExistence type="predicted"/>
<dbReference type="Pfam" id="PF12769">
    <property type="entry name" value="PNTB_4TM"/>
    <property type="match status" value="1"/>
</dbReference>
<accession>A0ABS5IX26</accession>
<organism evidence="15 16">
    <name type="scientific">Chitinophaga hostae</name>
    <dbReference type="NCBI Taxonomy" id="2831022"/>
    <lineage>
        <taxon>Bacteria</taxon>
        <taxon>Pseudomonadati</taxon>
        <taxon>Bacteroidota</taxon>
        <taxon>Chitinophagia</taxon>
        <taxon>Chitinophagales</taxon>
        <taxon>Chitinophagaceae</taxon>
        <taxon>Chitinophaga</taxon>
    </lineage>
</organism>
<evidence type="ECO:0000256" key="1">
    <source>
        <dbReference type="ARBA" id="ARBA00003943"/>
    </source>
</evidence>
<evidence type="ECO:0000256" key="8">
    <source>
        <dbReference type="ARBA" id="ARBA00022967"/>
    </source>
</evidence>
<comment type="caution">
    <text evidence="15">The sequence shown here is derived from an EMBL/GenBank/DDBJ whole genome shotgun (WGS) entry which is preliminary data.</text>
</comment>
<evidence type="ECO:0000313" key="15">
    <source>
        <dbReference type="EMBL" id="MBS0026912.1"/>
    </source>
</evidence>
<evidence type="ECO:0000256" key="4">
    <source>
        <dbReference type="ARBA" id="ARBA00022475"/>
    </source>
</evidence>
<dbReference type="InterPro" id="IPR024605">
    <property type="entry name" value="NADP_transhyd_a_C"/>
</dbReference>
<feature type="domain" description="NAD(P) transhydrogenase alpha subunit C-terminal" evidence="14">
    <location>
        <begin position="15"/>
        <end position="99"/>
    </location>
</feature>
<dbReference type="Proteomes" id="UP000676386">
    <property type="component" value="Unassembled WGS sequence"/>
</dbReference>
<keyword evidence="8" id="KW-1278">Translocase</keyword>
<evidence type="ECO:0000256" key="6">
    <source>
        <dbReference type="ARBA" id="ARBA00022692"/>
    </source>
</evidence>
<reference evidence="15 16" key="1">
    <citation type="submission" date="2021-04" db="EMBL/GenBank/DDBJ databases">
        <title>Chitinophaga sp. nov., isolated from the rhizosphere soil.</title>
        <authorList>
            <person name="He S."/>
        </authorList>
    </citation>
    <scope>NUCLEOTIDE SEQUENCE [LARGE SCALE GENOMIC DNA]</scope>
    <source>
        <strain evidence="15 16">2R12</strain>
    </source>
</reference>
<dbReference type="EC" id="7.1.1.1" evidence="3"/>
<keyword evidence="9 13" id="KW-1133">Transmembrane helix</keyword>
<dbReference type="PANTHER" id="PTHR10160:SF19">
    <property type="entry name" value="PROTON-TRANSLOCATING NAD(P)(+) TRANSHYDROGENASE"/>
    <property type="match status" value="1"/>
</dbReference>
<evidence type="ECO:0000259" key="14">
    <source>
        <dbReference type="Pfam" id="PF12769"/>
    </source>
</evidence>
<comment type="subcellular location">
    <subcellularLocation>
        <location evidence="2">Cell inner membrane</location>
        <topology evidence="2">Multi-pass membrane protein</topology>
    </subcellularLocation>
</comment>
<dbReference type="PANTHER" id="PTHR10160">
    <property type="entry name" value="NAD(P) TRANSHYDROGENASE"/>
    <property type="match status" value="1"/>
</dbReference>
<evidence type="ECO:0000256" key="13">
    <source>
        <dbReference type="SAM" id="Phobius"/>
    </source>
</evidence>